<comment type="caution">
    <text evidence="2">The sequence shown here is derived from an EMBL/GenBank/DDBJ whole genome shotgun (WGS) entry which is preliminary data.</text>
</comment>
<feature type="region of interest" description="Disordered" evidence="1">
    <location>
        <begin position="1"/>
        <end position="56"/>
    </location>
</feature>
<dbReference type="AlphaFoldDB" id="A0AAW2FSD2"/>
<keyword evidence="3" id="KW-1185">Reference proteome</keyword>
<feature type="compositionally biased region" description="Basic and acidic residues" evidence="1">
    <location>
        <begin position="22"/>
        <end position="40"/>
    </location>
</feature>
<name>A0AAW2FSD2_9HYME</name>
<sequence length="56" mass="6394">MRREIKPRLPPPSHVHVSAHGRVRELAREDGTTDRERSAVGDEGEERGQTLEVYET</sequence>
<gene>
    <name evidence="2" type="ORF">PUN28_009403</name>
</gene>
<evidence type="ECO:0000313" key="2">
    <source>
        <dbReference type="EMBL" id="KAL0118708.1"/>
    </source>
</evidence>
<proteinExistence type="predicted"/>
<evidence type="ECO:0000256" key="1">
    <source>
        <dbReference type="SAM" id="MobiDB-lite"/>
    </source>
</evidence>
<protein>
    <submittedName>
        <fullName evidence="2">Uncharacterized protein</fullName>
    </submittedName>
</protein>
<dbReference type="EMBL" id="JADYXP020000008">
    <property type="protein sequence ID" value="KAL0118708.1"/>
    <property type="molecule type" value="Genomic_DNA"/>
</dbReference>
<dbReference type="Proteomes" id="UP001430953">
    <property type="component" value="Unassembled WGS sequence"/>
</dbReference>
<accession>A0AAW2FSD2</accession>
<evidence type="ECO:0000313" key="3">
    <source>
        <dbReference type="Proteomes" id="UP001430953"/>
    </source>
</evidence>
<reference evidence="2 3" key="1">
    <citation type="submission" date="2023-03" db="EMBL/GenBank/DDBJ databases">
        <title>High recombination rates correlate with genetic variation in Cardiocondyla obscurior ants.</title>
        <authorList>
            <person name="Errbii M."/>
        </authorList>
    </citation>
    <scope>NUCLEOTIDE SEQUENCE [LARGE SCALE GENOMIC DNA]</scope>
    <source>
        <strain evidence="2">Alpha-2009</strain>
        <tissue evidence="2">Whole body</tissue>
    </source>
</reference>
<organism evidence="2 3">
    <name type="scientific">Cardiocondyla obscurior</name>
    <dbReference type="NCBI Taxonomy" id="286306"/>
    <lineage>
        <taxon>Eukaryota</taxon>
        <taxon>Metazoa</taxon>
        <taxon>Ecdysozoa</taxon>
        <taxon>Arthropoda</taxon>
        <taxon>Hexapoda</taxon>
        <taxon>Insecta</taxon>
        <taxon>Pterygota</taxon>
        <taxon>Neoptera</taxon>
        <taxon>Endopterygota</taxon>
        <taxon>Hymenoptera</taxon>
        <taxon>Apocrita</taxon>
        <taxon>Aculeata</taxon>
        <taxon>Formicoidea</taxon>
        <taxon>Formicidae</taxon>
        <taxon>Myrmicinae</taxon>
        <taxon>Cardiocondyla</taxon>
    </lineage>
</organism>